<name>A0A4Y6PQ35_PERCE</name>
<keyword evidence="1" id="KW-1133">Transmembrane helix</keyword>
<dbReference type="InterPro" id="IPR036280">
    <property type="entry name" value="Multihaem_cyt_sf"/>
</dbReference>
<protein>
    <submittedName>
        <fullName evidence="3">Cytochrome c3 family protein</fullName>
    </submittedName>
</protein>
<evidence type="ECO:0000313" key="3">
    <source>
        <dbReference type="EMBL" id="QDG50434.1"/>
    </source>
</evidence>
<dbReference type="AlphaFoldDB" id="A0A4Y6PQ35"/>
<dbReference type="Proteomes" id="UP000315995">
    <property type="component" value="Chromosome"/>
</dbReference>
<evidence type="ECO:0000259" key="2">
    <source>
        <dbReference type="Pfam" id="PF14522"/>
    </source>
</evidence>
<dbReference type="EMBL" id="CP041186">
    <property type="protein sequence ID" value="QDG50434.1"/>
    <property type="molecule type" value="Genomic_DNA"/>
</dbReference>
<accession>A0A5B8Y152</accession>
<keyword evidence="4" id="KW-1185">Reference proteome</keyword>
<evidence type="ECO:0000256" key="1">
    <source>
        <dbReference type="SAM" id="Phobius"/>
    </source>
</evidence>
<feature type="transmembrane region" description="Helical" evidence="1">
    <location>
        <begin position="12"/>
        <end position="31"/>
    </location>
</feature>
<dbReference type="PANTHER" id="PTHR39425">
    <property type="entry name" value="LIPOPROTEIN CYTOCHROME C"/>
    <property type="match status" value="1"/>
</dbReference>
<dbReference type="CDD" id="cd08168">
    <property type="entry name" value="Cytochrom_C3"/>
    <property type="match status" value="1"/>
</dbReference>
<dbReference type="RefSeq" id="WP_141196927.1">
    <property type="nucleotide sequence ID" value="NZ_CP041186.1"/>
</dbReference>
<accession>A0A4Y6PQ35</accession>
<organism evidence="3 4">
    <name type="scientific">Persicimonas caeni</name>
    <dbReference type="NCBI Taxonomy" id="2292766"/>
    <lineage>
        <taxon>Bacteria</taxon>
        <taxon>Deltaproteobacteria</taxon>
        <taxon>Bradymonadales</taxon>
        <taxon>Bradymonadaceae</taxon>
        <taxon>Persicimonas</taxon>
    </lineage>
</organism>
<feature type="domain" description="Cytochrome c7-like" evidence="2">
    <location>
        <begin position="127"/>
        <end position="218"/>
    </location>
</feature>
<dbReference type="OrthoDB" id="9814800at2"/>
<dbReference type="SUPFAM" id="SSF48695">
    <property type="entry name" value="Multiheme cytochromes"/>
    <property type="match status" value="1"/>
</dbReference>
<dbReference type="Pfam" id="PF14522">
    <property type="entry name" value="Cytochrome_C7"/>
    <property type="match status" value="1"/>
</dbReference>
<gene>
    <name evidence="3" type="ORF">FIV42_06710</name>
</gene>
<keyword evidence="1" id="KW-0812">Transmembrane</keyword>
<keyword evidence="1" id="KW-0472">Membrane</keyword>
<evidence type="ECO:0000313" key="4">
    <source>
        <dbReference type="Proteomes" id="UP000315995"/>
    </source>
</evidence>
<dbReference type="Gene3D" id="3.90.10.10">
    <property type="entry name" value="Cytochrome C3"/>
    <property type="match status" value="2"/>
</dbReference>
<proteinExistence type="predicted"/>
<sequence>MAQLFDQTADTYLRLALLAVLLFLIGLATVMSTYGEPRYITAVGWAPDQPVPFSHAHHVDGLGIDCRYCHSTVARSSSAGFPATHTCMSCHSQVWTQADALEPVRQSYERGEPLRWRRVYDLPEFVFFKHNVHVSAGVGCETCHGRVDQMPLTRQATSLQMEWCLECHRQPEKFIRPRDEVYTMGWQPPKDREKMGRRLVEEYGIDTEILTNCSICHH</sequence>
<reference evidence="3 4" key="1">
    <citation type="submission" date="2019-06" db="EMBL/GenBank/DDBJ databases">
        <title>Persicimonas caeni gen. nov., sp. nov., a predatory bacterium isolated from solar saltern.</title>
        <authorList>
            <person name="Wang S."/>
        </authorList>
    </citation>
    <scope>NUCLEOTIDE SEQUENCE [LARGE SCALE GENOMIC DNA]</scope>
    <source>
        <strain evidence="3 4">YN101</strain>
    </source>
</reference>
<dbReference type="InterPro" id="IPR029467">
    <property type="entry name" value="Cyt_c7-like"/>
</dbReference>
<dbReference type="PANTHER" id="PTHR39425:SF1">
    <property type="entry name" value="CYTOCHROME C7-LIKE DOMAIN-CONTAINING PROTEIN"/>
    <property type="match status" value="1"/>
</dbReference>